<reference evidence="2" key="1">
    <citation type="submission" date="2017-12" db="EMBL/GenBank/DDBJ databases">
        <title>Sequencing the genomes of 1000 Actinobacteria strains.</title>
        <authorList>
            <person name="Klenk H.-P."/>
        </authorList>
    </citation>
    <scope>NUCLEOTIDE SEQUENCE [LARGE SCALE GENOMIC DNA]</scope>
    <source>
        <strain evidence="2">DSM 44228</strain>
    </source>
</reference>
<dbReference type="InterPro" id="IPR000073">
    <property type="entry name" value="AB_hydrolase_1"/>
</dbReference>
<dbReference type="PANTHER" id="PTHR43433:SF1">
    <property type="entry name" value="BLL5160 PROTEIN"/>
    <property type="match status" value="1"/>
</dbReference>
<dbReference type="GO" id="GO:0003824">
    <property type="term" value="F:catalytic activity"/>
    <property type="evidence" value="ECO:0007669"/>
    <property type="project" value="UniProtKB-ARBA"/>
</dbReference>
<dbReference type="STRING" id="994479.GCA_000194155_08210"/>
<dbReference type="PANTHER" id="PTHR43433">
    <property type="entry name" value="HYDROLASE, ALPHA/BETA FOLD FAMILY PROTEIN"/>
    <property type="match status" value="1"/>
</dbReference>
<comment type="caution">
    <text evidence="2">The sequence shown here is derived from an EMBL/GenBank/DDBJ whole genome shotgun (WGS) entry which is preliminary data.</text>
</comment>
<organism evidence="2 3">
    <name type="scientific">Saccharopolyspora spinosa</name>
    <dbReference type="NCBI Taxonomy" id="60894"/>
    <lineage>
        <taxon>Bacteria</taxon>
        <taxon>Bacillati</taxon>
        <taxon>Actinomycetota</taxon>
        <taxon>Actinomycetes</taxon>
        <taxon>Pseudonocardiales</taxon>
        <taxon>Pseudonocardiaceae</taxon>
        <taxon>Saccharopolyspora</taxon>
    </lineage>
</organism>
<dbReference type="AlphaFoldDB" id="A0A2N3Y1K6"/>
<dbReference type="Pfam" id="PF12697">
    <property type="entry name" value="Abhydrolase_6"/>
    <property type="match status" value="1"/>
</dbReference>
<evidence type="ECO:0000313" key="2">
    <source>
        <dbReference type="EMBL" id="PKW16806.1"/>
    </source>
</evidence>
<feature type="domain" description="AB hydrolase-1" evidence="1">
    <location>
        <begin position="54"/>
        <end position="310"/>
    </location>
</feature>
<dbReference type="Proteomes" id="UP000233786">
    <property type="component" value="Unassembled WGS sequence"/>
</dbReference>
<dbReference type="EMBL" id="PJNB01000001">
    <property type="protein sequence ID" value="PKW16806.1"/>
    <property type="molecule type" value="Genomic_DNA"/>
</dbReference>
<evidence type="ECO:0000259" key="1">
    <source>
        <dbReference type="Pfam" id="PF12697"/>
    </source>
</evidence>
<protein>
    <submittedName>
        <fullName evidence="2">Pimeloyl-ACP methyl ester carboxylesterase</fullName>
    </submittedName>
</protein>
<name>A0A2N3Y1K6_SACSN</name>
<dbReference type="InterPro" id="IPR050471">
    <property type="entry name" value="AB_hydrolase"/>
</dbReference>
<dbReference type="SUPFAM" id="SSF53474">
    <property type="entry name" value="alpha/beta-Hydrolases"/>
    <property type="match status" value="1"/>
</dbReference>
<proteinExistence type="predicted"/>
<gene>
    <name evidence="2" type="ORF">A8926_4695</name>
</gene>
<accession>A0A2N3Y1K6</accession>
<dbReference type="InterPro" id="IPR029058">
    <property type="entry name" value="AB_hydrolase_fold"/>
</dbReference>
<keyword evidence="3" id="KW-1185">Reference proteome</keyword>
<dbReference type="Gene3D" id="3.40.50.1820">
    <property type="entry name" value="alpha/beta hydrolase"/>
    <property type="match status" value="1"/>
</dbReference>
<evidence type="ECO:0000313" key="3">
    <source>
        <dbReference type="Proteomes" id="UP000233786"/>
    </source>
</evidence>
<sequence>MWWFRDFSKTKSDNAAFAPAVQMPQTSETLAVMASDEVQLHVEIVDCGASDVTVIFCHGYMLDSQSWHFQREALAGDARLVLWDQRGHGRSGWATPANATIDQVGQDLFAILQATAPRSPVVLVGHSMGGMAILGLAESHPELFGDRVVGAALIATSAGGLSGVTLGLPEPVARLLHQAVRTSLSLLRRQSHVVDTVRRITSRTSFRLTQRYLFGSQVLEPVAELTARAMSSTPIAVIAEFFPELDTFDKRTAVSALGKVPTTILVGDRDTITPISHSEALAREILGAELVAITGATHLLILESPQGVNEQLQRLIARVAQHRTPTSPS</sequence>